<reference evidence="2" key="2">
    <citation type="submission" date="2019-10" db="EMBL/GenBank/DDBJ databases">
        <title>Conservation and host-specific expression of non-tandemly repeated heterogenous ribosome RNA gene in arbuscular mycorrhizal fungi.</title>
        <authorList>
            <person name="Maeda T."/>
            <person name="Kobayashi Y."/>
            <person name="Nakagawa T."/>
            <person name="Ezawa T."/>
            <person name="Yamaguchi K."/>
            <person name="Bino T."/>
            <person name="Nishimoto Y."/>
            <person name="Shigenobu S."/>
            <person name="Kawaguchi M."/>
        </authorList>
    </citation>
    <scope>NUCLEOTIDE SEQUENCE</scope>
    <source>
        <strain evidence="2">HR1</strain>
    </source>
</reference>
<dbReference type="AlphaFoldDB" id="A0A2Z6QJR3"/>
<keyword evidence="3" id="KW-1185">Reference proteome</keyword>
<evidence type="ECO:0000313" key="1">
    <source>
        <dbReference type="EMBL" id="GBB90347.1"/>
    </source>
</evidence>
<name>A0A2Z6QJR3_9GLOM</name>
<proteinExistence type="predicted"/>
<dbReference type="Proteomes" id="UP000247702">
    <property type="component" value="Unassembled WGS sequence"/>
</dbReference>
<comment type="caution">
    <text evidence="1">The sequence shown here is derived from an EMBL/GenBank/DDBJ whole genome shotgun (WGS) entry which is preliminary data.</text>
</comment>
<sequence length="372" mass="43967">MGELIDSYLNQNITHHERIKMAITAYFFLHLWKYHIETLSNFYPSYISISRNFLAMQTFNIMISLVESLVLLIKIHQDYYKDIPLLPWKYGTESCEHIFNISCQFCSDFNYLEIIQIVTKINQYLRSVKSDDLIFRKEKKMREGYDFNEYEEINLIGDNLECLHYWPSDTEIDNAIKVGYEKAVHLAKYLEMIAIPNNAHYFAIYKRFSTLQLEDFWDDNPKFKYTDDEVVNNNSINIFQSINCAISKLSNQESQEEPDPSDSDIASSLKKNYGTCQVIVKHIKKLPNVLWYPNHHKDFDYLLDDGLLNIEYFLNSRQYHDAYSNRKLECKNILLKNHNSKIDGEFDINKASGLVSYLTKNDSIFNKSRENQ</sequence>
<dbReference type="Proteomes" id="UP000615446">
    <property type="component" value="Unassembled WGS sequence"/>
</dbReference>
<dbReference type="EMBL" id="BEXD01000811">
    <property type="protein sequence ID" value="GBB90347.1"/>
    <property type="molecule type" value="Genomic_DNA"/>
</dbReference>
<gene>
    <name evidence="2" type="ORF">RCL2_001662200</name>
    <name evidence="1" type="ORF">RclHR1_17280005</name>
</gene>
<dbReference type="EMBL" id="BLAL01000191">
    <property type="protein sequence ID" value="GES89738.1"/>
    <property type="molecule type" value="Genomic_DNA"/>
</dbReference>
<evidence type="ECO:0000313" key="3">
    <source>
        <dbReference type="Proteomes" id="UP000247702"/>
    </source>
</evidence>
<evidence type="ECO:0000313" key="2">
    <source>
        <dbReference type="EMBL" id="GES89738.1"/>
    </source>
</evidence>
<reference evidence="1 3" key="1">
    <citation type="submission" date="2017-11" db="EMBL/GenBank/DDBJ databases">
        <title>The genome of Rhizophagus clarus HR1 reveals common genetic basis of auxotrophy among arbuscular mycorrhizal fungi.</title>
        <authorList>
            <person name="Kobayashi Y."/>
        </authorList>
    </citation>
    <scope>NUCLEOTIDE SEQUENCE [LARGE SCALE GENOMIC DNA]</scope>
    <source>
        <strain evidence="1 3">HR1</strain>
    </source>
</reference>
<dbReference type="OrthoDB" id="2424441at2759"/>
<accession>A0A2Z6QJR3</accession>
<organism evidence="1 3">
    <name type="scientific">Rhizophagus clarus</name>
    <dbReference type="NCBI Taxonomy" id="94130"/>
    <lineage>
        <taxon>Eukaryota</taxon>
        <taxon>Fungi</taxon>
        <taxon>Fungi incertae sedis</taxon>
        <taxon>Mucoromycota</taxon>
        <taxon>Glomeromycotina</taxon>
        <taxon>Glomeromycetes</taxon>
        <taxon>Glomerales</taxon>
        <taxon>Glomeraceae</taxon>
        <taxon>Rhizophagus</taxon>
    </lineage>
</organism>
<protein>
    <submittedName>
        <fullName evidence="1">Uncharacterized protein</fullName>
    </submittedName>
</protein>